<keyword evidence="6" id="KW-1185">Reference proteome</keyword>
<dbReference type="EMBL" id="CAJNOJ010000145">
    <property type="protein sequence ID" value="CAF1195096.1"/>
    <property type="molecule type" value="Genomic_DNA"/>
</dbReference>
<dbReference type="Pfam" id="PF00383">
    <property type="entry name" value="dCMP_cyt_deam_1"/>
    <property type="match status" value="1"/>
</dbReference>
<dbReference type="InterPro" id="IPR016193">
    <property type="entry name" value="Cytidine_deaminase-like"/>
</dbReference>
<dbReference type="OrthoDB" id="3180714at2759"/>
<keyword evidence="1" id="KW-0819">tRNA processing</keyword>
<sequence>MISSSLKRFCKSSIKKCQWSPIISDEYLHLPDVQSMIVARIKDRRLTAEILDLIDEIYPWENSLKHIRRIYNSEIILYPSKFPQPISNDLFEKYFDEQTREINVPKTPCLAKWQYDQCIQQFWPSLVFRENKILEQMISKKKLNENDEIILDLLHKIQDDDEESHCAIIVDNDGQIPLVGSRDYRQDHPLQHSTIVAIDYLSKTSFYHRENLLENFIEKSQKKKAYLLNGCSIYLTHEPCIMCAMALLHSRISTVYYVKSNDRFGALGSIYKLNTLKKTNHRFLVYQLEDLSLDEVNN</sequence>
<dbReference type="CDD" id="cd01285">
    <property type="entry name" value="nucleoside_deaminase"/>
    <property type="match status" value="1"/>
</dbReference>
<dbReference type="PROSITE" id="PS51747">
    <property type="entry name" value="CYT_DCMP_DEAMINASES_2"/>
    <property type="match status" value="1"/>
</dbReference>
<gene>
    <name evidence="5" type="ORF">EDS130_LOCUS25035</name>
    <name evidence="4" type="ORF">XAT740_LOCUS11319</name>
</gene>
<dbReference type="InterPro" id="IPR002125">
    <property type="entry name" value="CMP_dCMP_dom"/>
</dbReference>
<dbReference type="GO" id="GO:0002100">
    <property type="term" value="P:tRNA wobble adenosine to inosine editing"/>
    <property type="evidence" value="ECO:0007669"/>
    <property type="project" value="InterPro"/>
</dbReference>
<comment type="similarity">
    <text evidence="2">Belongs to the cytidine and deoxycytidylate deaminase family. ADAT3 subfamily.</text>
</comment>
<dbReference type="GO" id="GO:0052717">
    <property type="term" value="F:tRNA-specific adenosine-34 deaminase activity"/>
    <property type="evidence" value="ECO:0007669"/>
    <property type="project" value="UniProtKB-EC"/>
</dbReference>
<organism evidence="4 6">
    <name type="scientific">Adineta ricciae</name>
    <name type="common">Rotifer</name>
    <dbReference type="NCBI Taxonomy" id="249248"/>
    <lineage>
        <taxon>Eukaryota</taxon>
        <taxon>Metazoa</taxon>
        <taxon>Spiralia</taxon>
        <taxon>Gnathifera</taxon>
        <taxon>Rotifera</taxon>
        <taxon>Eurotatoria</taxon>
        <taxon>Bdelloidea</taxon>
        <taxon>Adinetida</taxon>
        <taxon>Adinetidae</taxon>
        <taxon>Adineta</taxon>
    </lineage>
</organism>
<dbReference type="GO" id="GO:0046872">
    <property type="term" value="F:metal ion binding"/>
    <property type="evidence" value="ECO:0007669"/>
    <property type="project" value="UniProtKB-KW"/>
</dbReference>
<accession>A0A814E3T4</accession>
<evidence type="ECO:0000256" key="2">
    <source>
        <dbReference type="ARBA" id="ARBA00038160"/>
    </source>
</evidence>
<reference evidence="4" key="1">
    <citation type="submission" date="2021-02" db="EMBL/GenBank/DDBJ databases">
        <authorList>
            <person name="Nowell W R."/>
        </authorList>
    </citation>
    <scope>NUCLEOTIDE SEQUENCE</scope>
</reference>
<dbReference type="Proteomes" id="UP000663852">
    <property type="component" value="Unassembled WGS sequence"/>
</dbReference>
<dbReference type="EMBL" id="CAJNOR010000620">
    <property type="protein sequence ID" value="CAF0964248.1"/>
    <property type="molecule type" value="Genomic_DNA"/>
</dbReference>
<name>A0A814E3T4_ADIRI</name>
<evidence type="ECO:0000259" key="3">
    <source>
        <dbReference type="PROSITE" id="PS51747"/>
    </source>
</evidence>
<dbReference type="PANTHER" id="PTHR11079:SF156">
    <property type="entry name" value="INACTIVE TRNA-SPECIFIC ADENOSINE DEAMINASE-LIKE PROTEIN 3-RELATED"/>
    <property type="match status" value="1"/>
</dbReference>
<protein>
    <recommendedName>
        <fullName evidence="3">CMP/dCMP-type deaminase domain-containing protein</fullName>
    </recommendedName>
</protein>
<evidence type="ECO:0000256" key="1">
    <source>
        <dbReference type="ARBA" id="ARBA00022694"/>
    </source>
</evidence>
<dbReference type="GO" id="GO:0005737">
    <property type="term" value="C:cytoplasm"/>
    <property type="evidence" value="ECO:0007669"/>
    <property type="project" value="TreeGrafter"/>
</dbReference>
<dbReference type="AlphaFoldDB" id="A0A814E3T4"/>
<dbReference type="Proteomes" id="UP000663828">
    <property type="component" value="Unassembled WGS sequence"/>
</dbReference>
<evidence type="ECO:0000313" key="5">
    <source>
        <dbReference type="EMBL" id="CAF1195096.1"/>
    </source>
</evidence>
<dbReference type="PANTHER" id="PTHR11079">
    <property type="entry name" value="CYTOSINE DEAMINASE FAMILY MEMBER"/>
    <property type="match status" value="1"/>
</dbReference>
<feature type="domain" description="CMP/dCMP-type deaminase" evidence="3">
    <location>
        <begin position="145"/>
        <end position="286"/>
    </location>
</feature>
<dbReference type="Gene3D" id="3.40.140.10">
    <property type="entry name" value="Cytidine Deaminase, domain 2"/>
    <property type="match status" value="1"/>
</dbReference>
<comment type="caution">
    <text evidence="4">The sequence shown here is derived from an EMBL/GenBank/DDBJ whole genome shotgun (WGS) entry which is preliminary data.</text>
</comment>
<evidence type="ECO:0000313" key="6">
    <source>
        <dbReference type="Proteomes" id="UP000663828"/>
    </source>
</evidence>
<proteinExistence type="inferred from homology"/>
<evidence type="ECO:0000313" key="4">
    <source>
        <dbReference type="EMBL" id="CAF0964248.1"/>
    </source>
</evidence>
<dbReference type="SUPFAM" id="SSF53927">
    <property type="entry name" value="Cytidine deaminase-like"/>
    <property type="match status" value="1"/>
</dbReference>
<dbReference type="GO" id="GO:0005634">
    <property type="term" value="C:nucleus"/>
    <property type="evidence" value="ECO:0007669"/>
    <property type="project" value="TreeGrafter"/>
</dbReference>